<evidence type="ECO:0000256" key="11">
    <source>
        <dbReference type="ARBA" id="ARBA00022989"/>
    </source>
</evidence>
<keyword evidence="5" id="KW-0964">Secreted</keyword>
<proteinExistence type="predicted"/>
<evidence type="ECO:0000256" key="25">
    <source>
        <dbReference type="SAM" id="SignalP"/>
    </source>
</evidence>
<dbReference type="InterPro" id="IPR052454">
    <property type="entry name" value="TMX_domain-containing"/>
</dbReference>
<evidence type="ECO:0000256" key="5">
    <source>
        <dbReference type="ARBA" id="ARBA00022525"/>
    </source>
</evidence>
<keyword evidence="11 24" id="KW-1133">Transmembrane helix</keyword>
<keyword evidence="16" id="KW-0413">Isomerase</keyword>
<dbReference type="AlphaFoldDB" id="A0A016TIM7"/>
<evidence type="ECO:0000256" key="7">
    <source>
        <dbReference type="ARBA" id="ARBA00022692"/>
    </source>
</evidence>
<evidence type="ECO:0000256" key="4">
    <source>
        <dbReference type="ARBA" id="ARBA00022448"/>
    </source>
</evidence>
<evidence type="ECO:0000256" key="19">
    <source>
        <dbReference type="ARBA" id="ARBA00062962"/>
    </source>
</evidence>
<keyword evidence="9" id="KW-0256">Endoplasmic reticulum</keyword>
<dbReference type="PROSITE" id="PS00194">
    <property type="entry name" value="THIOREDOXIN_1"/>
    <property type="match status" value="1"/>
</dbReference>
<dbReference type="InterPro" id="IPR013766">
    <property type="entry name" value="Thioredoxin_domain"/>
</dbReference>
<evidence type="ECO:0000256" key="16">
    <source>
        <dbReference type="ARBA" id="ARBA00023235"/>
    </source>
</evidence>
<dbReference type="Gene3D" id="3.40.30.10">
    <property type="entry name" value="Glutaredoxin"/>
    <property type="match status" value="1"/>
</dbReference>
<comment type="subunit">
    <text evidence="19">Interacts with ATP2A2.</text>
</comment>
<keyword evidence="13 24" id="KW-0472">Membrane</keyword>
<dbReference type="STRING" id="53326.A0A016TIM7"/>
<dbReference type="InterPro" id="IPR017937">
    <property type="entry name" value="Thioredoxin_CS"/>
</dbReference>
<keyword evidence="7 24" id="KW-0812">Transmembrane</keyword>
<evidence type="ECO:0000259" key="26">
    <source>
        <dbReference type="PROSITE" id="PS51352"/>
    </source>
</evidence>
<dbReference type="GO" id="GO:0015036">
    <property type="term" value="F:disulfide oxidoreductase activity"/>
    <property type="evidence" value="ECO:0007669"/>
    <property type="project" value="TreeGrafter"/>
</dbReference>
<evidence type="ECO:0000256" key="18">
    <source>
        <dbReference type="ARBA" id="ARBA00023288"/>
    </source>
</evidence>
<protein>
    <recommendedName>
        <fullName evidence="20">Thioredoxin-related transmembrane protein 1</fullName>
    </recommendedName>
    <alternativeName>
        <fullName evidence="22">Protein disulfide-isomerase TMX1</fullName>
    </alternativeName>
    <alternativeName>
        <fullName evidence="21">Thioredoxin domain-containing protein 1</fullName>
    </alternativeName>
</protein>
<keyword evidence="8 25" id="KW-0732">Signal</keyword>
<evidence type="ECO:0000256" key="8">
    <source>
        <dbReference type="ARBA" id="ARBA00022729"/>
    </source>
</evidence>
<gene>
    <name evidence="27" type="primary">Acey_s0099.g3174</name>
    <name evidence="27" type="synonym">Acey-dpy-11</name>
    <name evidence="27" type="ORF">Y032_0099g3174</name>
</gene>
<organism evidence="27 28">
    <name type="scientific">Ancylostoma ceylanicum</name>
    <dbReference type="NCBI Taxonomy" id="53326"/>
    <lineage>
        <taxon>Eukaryota</taxon>
        <taxon>Metazoa</taxon>
        <taxon>Ecdysozoa</taxon>
        <taxon>Nematoda</taxon>
        <taxon>Chromadorea</taxon>
        <taxon>Rhabditida</taxon>
        <taxon>Rhabditina</taxon>
        <taxon>Rhabditomorpha</taxon>
        <taxon>Strongyloidea</taxon>
        <taxon>Ancylostomatidae</taxon>
        <taxon>Ancylostomatinae</taxon>
        <taxon>Ancylostoma</taxon>
    </lineage>
</organism>
<evidence type="ECO:0000256" key="3">
    <source>
        <dbReference type="ARBA" id="ARBA00004613"/>
    </source>
</evidence>
<dbReference type="InterPro" id="IPR036249">
    <property type="entry name" value="Thioredoxin-like_sf"/>
</dbReference>
<keyword evidence="6" id="KW-0597">Phosphoprotein</keyword>
<dbReference type="PANTHER" id="PTHR46107:SF3">
    <property type="entry name" value="THIOREDOXIN DOMAIN-CONTAINING PROTEIN"/>
    <property type="match status" value="1"/>
</dbReference>
<evidence type="ECO:0000256" key="2">
    <source>
        <dbReference type="ARBA" id="ARBA00004583"/>
    </source>
</evidence>
<dbReference type="FunFam" id="3.40.30.10:FF:000117">
    <property type="entry name" value="thioredoxin-related transmembrane protein 1"/>
    <property type="match status" value="1"/>
</dbReference>
<evidence type="ECO:0000256" key="10">
    <source>
        <dbReference type="ARBA" id="ARBA00022982"/>
    </source>
</evidence>
<feature type="transmembrane region" description="Helical" evidence="24">
    <location>
        <begin position="174"/>
        <end position="199"/>
    </location>
</feature>
<feature type="chain" id="PRO_5001487378" description="Thioredoxin-related transmembrane protein 1" evidence="25">
    <location>
        <begin position="21"/>
        <end position="251"/>
    </location>
</feature>
<keyword evidence="18" id="KW-0449">Lipoprotein</keyword>
<dbReference type="PANTHER" id="PTHR46107">
    <property type="entry name" value="DUMPY: SHORTER THAN WILD-TYPE"/>
    <property type="match status" value="1"/>
</dbReference>
<keyword evidence="15" id="KW-1015">Disulfide bond</keyword>
<dbReference type="GO" id="GO:0031966">
    <property type="term" value="C:mitochondrial membrane"/>
    <property type="evidence" value="ECO:0007669"/>
    <property type="project" value="UniProtKB-SubCell"/>
</dbReference>
<evidence type="ECO:0000256" key="17">
    <source>
        <dbReference type="ARBA" id="ARBA00023284"/>
    </source>
</evidence>
<dbReference type="GO" id="GO:0003756">
    <property type="term" value="F:protein disulfide isomerase activity"/>
    <property type="evidence" value="ECO:0007669"/>
    <property type="project" value="UniProtKB-ARBA"/>
</dbReference>
<dbReference type="EMBL" id="JARK01001435">
    <property type="protein sequence ID" value="EYC02546.1"/>
    <property type="molecule type" value="Genomic_DNA"/>
</dbReference>
<dbReference type="Proteomes" id="UP000024635">
    <property type="component" value="Unassembled WGS sequence"/>
</dbReference>
<evidence type="ECO:0000256" key="20">
    <source>
        <dbReference type="ARBA" id="ARBA00072260"/>
    </source>
</evidence>
<dbReference type="Pfam" id="PF00085">
    <property type="entry name" value="Thioredoxin"/>
    <property type="match status" value="1"/>
</dbReference>
<dbReference type="OrthoDB" id="7869097at2759"/>
<evidence type="ECO:0000256" key="9">
    <source>
        <dbReference type="ARBA" id="ARBA00022824"/>
    </source>
</evidence>
<keyword evidence="12" id="KW-0496">Mitochondrion</keyword>
<evidence type="ECO:0000256" key="6">
    <source>
        <dbReference type="ARBA" id="ARBA00022553"/>
    </source>
</evidence>
<feature type="signal peptide" evidence="25">
    <location>
        <begin position="1"/>
        <end position="20"/>
    </location>
</feature>
<evidence type="ECO:0000256" key="1">
    <source>
        <dbReference type="ARBA" id="ARBA00004115"/>
    </source>
</evidence>
<dbReference type="GO" id="GO:0005789">
    <property type="term" value="C:endoplasmic reticulum membrane"/>
    <property type="evidence" value="ECO:0007669"/>
    <property type="project" value="UniProtKB-SubCell"/>
</dbReference>
<dbReference type="CDD" id="cd02994">
    <property type="entry name" value="PDI_a_TMX"/>
    <property type="match status" value="1"/>
</dbReference>
<evidence type="ECO:0000256" key="22">
    <source>
        <dbReference type="ARBA" id="ARBA00076905"/>
    </source>
</evidence>
<evidence type="ECO:0000256" key="15">
    <source>
        <dbReference type="ARBA" id="ARBA00023157"/>
    </source>
</evidence>
<comment type="caution">
    <text evidence="27">The sequence shown here is derived from an EMBL/GenBank/DDBJ whole genome shotgun (WGS) entry which is preliminary data.</text>
</comment>
<dbReference type="PROSITE" id="PS51352">
    <property type="entry name" value="THIOREDOXIN_2"/>
    <property type="match status" value="1"/>
</dbReference>
<dbReference type="SUPFAM" id="SSF52833">
    <property type="entry name" value="Thioredoxin-like"/>
    <property type="match status" value="1"/>
</dbReference>
<reference evidence="28" key="1">
    <citation type="journal article" date="2015" name="Nat. Genet.">
        <title>The genome and transcriptome of the zoonotic hookworm Ancylostoma ceylanicum identify infection-specific gene families.</title>
        <authorList>
            <person name="Schwarz E.M."/>
            <person name="Hu Y."/>
            <person name="Antoshechkin I."/>
            <person name="Miller M.M."/>
            <person name="Sternberg P.W."/>
            <person name="Aroian R.V."/>
        </authorList>
    </citation>
    <scope>NUCLEOTIDE SEQUENCE</scope>
    <source>
        <strain evidence="28">HY135</strain>
    </source>
</reference>
<evidence type="ECO:0000256" key="13">
    <source>
        <dbReference type="ARBA" id="ARBA00023136"/>
    </source>
</evidence>
<feature type="region of interest" description="Disordered" evidence="23">
    <location>
        <begin position="207"/>
        <end position="251"/>
    </location>
</feature>
<evidence type="ECO:0000256" key="23">
    <source>
        <dbReference type="SAM" id="MobiDB-lite"/>
    </source>
</evidence>
<dbReference type="GO" id="GO:0005576">
    <property type="term" value="C:extracellular region"/>
    <property type="evidence" value="ECO:0007669"/>
    <property type="project" value="UniProtKB-SubCell"/>
</dbReference>
<accession>A0A016TIM7</accession>
<evidence type="ECO:0000256" key="14">
    <source>
        <dbReference type="ARBA" id="ARBA00023139"/>
    </source>
</evidence>
<keyword evidence="28" id="KW-1185">Reference proteome</keyword>
<comment type="subcellular location">
    <subcellularLocation>
        <location evidence="1">Endoplasmic reticulum membrane</location>
        <topology evidence="1">Single-pass type I membrane protein</topology>
    </subcellularLocation>
    <subcellularLocation>
        <location evidence="2">Mitochondrion membrane</location>
        <topology evidence="2">Single-pass type I membrane protein</topology>
    </subcellularLocation>
    <subcellularLocation>
        <location evidence="3">Secreted</location>
    </subcellularLocation>
</comment>
<evidence type="ECO:0000256" key="12">
    <source>
        <dbReference type="ARBA" id="ARBA00023128"/>
    </source>
</evidence>
<sequence length="251" mass="27873">MLSLTQVVLVLLASTSISSAGKTSNQLISLHEENWTEIMKGEWMVEFHAPWCPACKDLQKAWNAFADWSKDLNIKVGEVDVTVNPGLSGRFLVTALPTIYHVKDGVFRVYSGPRDKNDFITFIEDKRWRNIDPVPDYKHPNSKQMAVVAVFFKLSMAVRDLHNHLVEEKGVPSWASYSLFAGVTLALGCILGFFIVLIIDQVFPTGAKKAASPAKKDVKKDSNGSVKKSDESKKKDNSNSPKSSAETKKSK</sequence>
<keyword evidence="10" id="KW-0249">Electron transport</keyword>
<evidence type="ECO:0000256" key="21">
    <source>
        <dbReference type="ARBA" id="ARBA00075863"/>
    </source>
</evidence>
<name>A0A016TIM7_9BILA</name>
<evidence type="ECO:0000313" key="28">
    <source>
        <dbReference type="Proteomes" id="UP000024635"/>
    </source>
</evidence>
<evidence type="ECO:0000313" key="27">
    <source>
        <dbReference type="EMBL" id="EYC02546.1"/>
    </source>
</evidence>
<feature type="domain" description="Thioredoxin" evidence="26">
    <location>
        <begin position="2"/>
        <end position="128"/>
    </location>
</feature>
<keyword evidence="4" id="KW-0813">Transport</keyword>
<feature type="compositionally biased region" description="Basic and acidic residues" evidence="23">
    <location>
        <begin position="214"/>
        <end position="237"/>
    </location>
</feature>
<keyword evidence="14" id="KW-0564">Palmitate</keyword>
<keyword evidence="17" id="KW-0676">Redox-active center</keyword>
<evidence type="ECO:0000256" key="24">
    <source>
        <dbReference type="SAM" id="Phobius"/>
    </source>
</evidence>